<evidence type="ECO:0000313" key="3">
    <source>
        <dbReference type="Proteomes" id="UP000077115"/>
    </source>
</evidence>
<keyword evidence="1" id="KW-0812">Transmembrane</keyword>
<keyword evidence="1" id="KW-1133">Transmembrane helix</keyword>
<dbReference type="EMBL" id="DS022303">
    <property type="protein sequence ID" value="OAJ39877.1"/>
    <property type="molecule type" value="Genomic_DNA"/>
</dbReference>
<dbReference type="AlphaFoldDB" id="A0A177WID3"/>
<name>A0A177WID3_BATDL</name>
<dbReference type="VEuPathDB" id="FungiDB:BDEG_23680"/>
<proteinExistence type="predicted"/>
<keyword evidence="1" id="KW-0472">Membrane</keyword>
<evidence type="ECO:0000313" key="2">
    <source>
        <dbReference type="EMBL" id="OAJ39877.1"/>
    </source>
</evidence>
<gene>
    <name evidence="2" type="ORF">BDEG_23680</name>
</gene>
<feature type="transmembrane region" description="Helical" evidence="1">
    <location>
        <begin position="322"/>
        <end position="343"/>
    </location>
</feature>
<dbReference type="Proteomes" id="UP000077115">
    <property type="component" value="Unassembled WGS sequence"/>
</dbReference>
<feature type="transmembrane region" description="Helical" evidence="1">
    <location>
        <begin position="290"/>
        <end position="310"/>
    </location>
</feature>
<reference evidence="2 3" key="2">
    <citation type="submission" date="2016-05" db="EMBL/GenBank/DDBJ databases">
        <title>Lineage-specific infection strategies underlie the spectrum of fungal disease in amphibians.</title>
        <authorList>
            <person name="Cuomo C.A."/>
            <person name="Farrer R.A."/>
            <person name="James T."/>
            <person name="Longcore J."/>
            <person name="Birren B."/>
        </authorList>
    </citation>
    <scope>NUCLEOTIDE SEQUENCE [LARGE SCALE GENOMIC DNA]</scope>
    <source>
        <strain evidence="2 3">JEL423</strain>
    </source>
</reference>
<accession>A0A177WID3</accession>
<evidence type="ECO:0008006" key="4">
    <source>
        <dbReference type="Google" id="ProtNLM"/>
    </source>
</evidence>
<dbReference type="OrthoDB" id="298344at2759"/>
<protein>
    <recommendedName>
        <fullName evidence="4">MARVEL domain-containing protein</fullName>
    </recommendedName>
</protein>
<sequence>MKQTDAALLFSDGASGAAEGGNTFGSTIRDKLFPVLADKPHMHGSRHDWIGKTTAQPRLCSKPAEYSACTTTAGLAIAACNGKVVSVPDLVYYQCLCTGNQQLQQCYTVCPDDPQLQLQATIQNQSVFSTCKASQDMEAAASSASVTISSTSLHPTSTLVALTTSTLLSVMTTSSIRTGTLMPSPEPLTSAQHTLVVQSLNPSLSKMPSFKDMKSKVASKAKSASNVVKWNLEASITKYRDHKNFTIDKQGRYSARCFQIMLALVSYYWIGSQDIGLVASKNLGGVNSAMLIFAICSPVVSGLLIAVYVSPWFSHSWTSRRILTIETIADAIMTLGWIFGFIIELVNVQGACTGASLPGCTNFNWLMAWLFFLFVSWGAGFFFDCTAWHRGVLASDEIESDVLMDVRRTTRGRI</sequence>
<reference evidence="2 3" key="1">
    <citation type="submission" date="2006-10" db="EMBL/GenBank/DDBJ databases">
        <title>The Genome Sequence of Batrachochytrium dendrobatidis JEL423.</title>
        <authorList>
            <consortium name="The Broad Institute Genome Sequencing Platform"/>
            <person name="Birren B."/>
            <person name="Lander E."/>
            <person name="Galagan J."/>
            <person name="Cuomo C."/>
            <person name="Devon K."/>
            <person name="Jaffe D."/>
            <person name="Butler J."/>
            <person name="Alvarez P."/>
            <person name="Gnerre S."/>
            <person name="Grabherr M."/>
            <person name="Kleber M."/>
            <person name="Mauceli E."/>
            <person name="Brockman W."/>
            <person name="Young S."/>
            <person name="LaButti K."/>
            <person name="Sykes S."/>
            <person name="DeCaprio D."/>
            <person name="Crawford M."/>
            <person name="Koehrsen M."/>
            <person name="Engels R."/>
            <person name="Montgomery P."/>
            <person name="Pearson M."/>
            <person name="Howarth C."/>
            <person name="Larson L."/>
            <person name="White J."/>
            <person name="O'Leary S."/>
            <person name="Kodira C."/>
            <person name="Zeng Q."/>
            <person name="Yandava C."/>
            <person name="Alvarado L."/>
            <person name="Longcore J."/>
            <person name="James T."/>
        </authorList>
    </citation>
    <scope>NUCLEOTIDE SEQUENCE [LARGE SCALE GENOMIC DNA]</scope>
    <source>
        <strain evidence="2 3">JEL423</strain>
    </source>
</reference>
<organism evidence="2 3">
    <name type="scientific">Batrachochytrium dendrobatidis (strain JEL423)</name>
    <dbReference type="NCBI Taxonomy" id="403673"/>
    <lineage>
        <taxon>Eukaryota</taxon>
        <taxon>Fungi</taxon>
        <taxon>Fungi incertae sedis</taxon>
        <taxon>Chytridiomycota</taxon>
        <taxon>Chytridiomycota incertae sedis</taxon>
        <taxon>Chytridiomycetes</taxon>
        <taxon>Rhizophydiales</taxon>
        <taxon>Rhizophydiales incertae sedis</taxon>
        <taxon>Batrachochytrium</taxon>
    </lineage>
</organism>
<feature type="transmembrane region" description="Helical" evidence="1">
    <location>
        <begin position="253"/>
        <end position="270"/>
    </location>
</feature>
<feature type="transmembrane region" description="Helical" evidence="1">
    <location>
        <begin position="363"/>
        <end position="383"/>
    </location>
</feature>
<evidence type="ECO:0000256" key="1">
    <source>
        <dbReference type="SAM" id="Phobius"/>
    </source>
</evidence>